<dbReference type="EMBL" id="KB031030">
    <property type="protein sequence ID" value="ELK06617.1"/>
    <property type="molecule type" value="Genomic_DNA"/>
</dbReference>
<gene>
    <name evidence="1" type="ORF">PAL_GLEAN10022994</name>
</gene>
<reference evidence="2" key="1">
    <citation type="journal article" date="2013" name="Science">
        <title>Comparative analysis of bat genomes provides insight into the evolution of flight and immunity.</title>
        <authorList>
            <person name="Zhang G."/>
            <person name="Cowled C."/>
            <person name="Shi Z."/>
            <person name="Huang Z."/>
            <person name="Bishop-Lilly K.A."/>
            <person name="Fang X."/>
            <person name="Wynne J.W."/>
            <person name="Xiong Z."/>
            <person name="Baker M.L."/>
            <person name="Zhao W."/>
            <person name="Tachedjian M."/>
            <person name="Zhu Y."/>
            <person name="Zhou P."/>
            <person name="Jiang X."/>
            <person name="Ng J."/>
            <person name="Yang L."/>
            <person name="Wu L."/>
            <person name="Xiao J."/>
            <person name="Feng Y."/>
            <person name="Chen Y."/>
            <person name="Sun X."/>
            <person name="Zhang Y."/>
            <person name="Marsh G.A."/>
            <person name="Crameri G."/>
            <person name="Broder C.C."/>
            <person name="Frey K.G."/>
            <person name="Wang L.F."/>
            <person name="Wang J."/>
        </authorList>
    </citation>
    <scope>NUCLEOTIDE SEQUENCE [LARGE SCALE GENOMIC DNA]</scope>
</reference>
<protein>
    <submittedName>
        <fullName evidence="1">Uncharacterized protein</fullName>
    </submittedName>
</protein>
<dbReference type="InParanoid" id="L5K5I2"/>
<accession>L5K5I2</accession>
<organism evidence="1 2">
    <name type="scientific">Pteropus alecto</name>
    <name type="common">Black flying fox</name>
    <dbReference type="NCBI Taxonomy" id="9402"/>
    <lineage>
        <taxon>Eukaryota</taxon>
        <taxon>Metazoa</taxon>
        <taxon>Chordata</taxon>
        <taxon>Craniata</taxon>
        <taxon>Vertebrata</taxon>
        <taxon>Euteleostomi</taxon>
        <taxon>Mammalia</taxon>
        <taxon>Eutheria</taxon>
        <taxon>Laurasiatheria</taxon>
        <taxon>Chiroptera</taxon>
        <taxon>Yinpterochiroptera</taxon>
        <taxon>Pteropodoidea</taxon>
        <taxon>Pteropodidae</taxon>
        <taxon>Pteropodinae</taxon>
        <taxon>Pteropus</taxon>
    </lineage>
</organism>
<evidence type="ECO:0000313" key="1">
    <source>
        <dbReference type="EMBL" id="ELK06617.1"/>
    </source>
</evidence>
<sequence>MSPDGSWGRAGARLQWAGDRTCLGLTLCPWASPAVASVPGPRASLLSRAWALPPTLVRTLLALTNTEGVLLPGTTLPHSLWGGRWD</sequence>
<dbReference type="AlphaFoldDB" id="L5K5I2"/>
<keyword evidence="2" id="KW-1185">Reference proteome</keyword>
<evidence type="ECO:0000313" key="2">
    <source>
        <dbReference type="Proteomes" id="UP000010552"/>
    </source>
</evidence>
<name>L5K5I2_PTEAL</name>
<dbReference type="Proteomes" id="UP000010552">
    <property type="component" value="Unassembled WGS sequence"/>
</dbReference>
<proteinExistence type="predicted"/>